<organism evidence="1">
    <name type="scientific">marine sediment metagenome</name>
    <dbReference type="NCBI Taxonomy" id="412755"/>
    <lineage>
        <taxon>unclassified sequences</taxon>
        <taxon>metagenomes</taxon>
        <taxon>ecological metagenomes</taxon>
    </lineage>
</organism>
<proteinExistence type="predicted"/>
<dbReference type="AlphaFoldDB" id="A0A0F9GDS6"/>
<reference evidence="1" key="1">
    <citation type="journal article" date="2015" name="Nature">
        <title>Complex archaea that bridge the gap between prokaryotes and eukaryotes.</title>
        <authorList>
            <person name="Spang A."/>
            <person name="Saw J.H."/>
            <person name="Jorgensen S.L."/>
            <person name="Zaremba-Niedzwiedzka K."/>
            <person name="Martijn J."/>
            <person name="Lind A.E."/>
            <person name="van Eijk R."/>
            <person name="Schleper C."/>
            <person name="Guy L."/>
            <person name="Ettema T.J."/>
        </authorList>
    </citation>
    <scope>NUCLEOTIDE SEQUENCE</scope>
</reference>
<dbReference type="EMBL" id="LAZR01018298">
    <property type="protein sequence ID" value="KKL96928.1"/>
    <property type="molecule type" value="Genomic_DNA"/>
</dbReference>
<name>A0A0F9GDS6_9ZZZZ</name>
<gene>
    <name evidence="1" type="ORF">LCGC14_1839640</name>
</gene>
<evidence type="ECO:0000313" key="1">
    <source>
        <dbReference type="EMBL" id="KKL96928.1"/>
    </source>
</evidence>
<accession>A0A0F9GDS6</accession>
<comment type="caution">
    <text evidence="1">The sequence shown here is derived from an EMBL/GenBank/DDBJ whole genome shotgun (WGS) entry which is preliminary data.</text>
</comment>
<protein>
    <submittedName>
        <fullName evidence="1">Uncharacterized protein</fullName>
    </submittedName>
</protein>
<feature type="non-terminal residue" evidence="1">
    <location>
        <position position="1"/>
    </location>
</feature>
<sequence>FAKFAGTKLAIDGTEVLILDEDKVLAKLVEHG</sequence>